<evidence type="ECO:0000313" key="3">
    <source>
        <dbReference type="EMBL" id="MBU2663064.1"/>
    </source>
</evidence>
<dbReference type="InterPro" id="IPR043725">
    <property type="entry name" value="DUF5667"/>
</dbReference>
<keyword evidence="4" id="KW-1185">Reference proteome</keyword>
<dbReference type="Pfam" id="PF18915">
    <property type="entry name" value="DUF5667"/>
    <property type="match status" value="1"/>
</dbReference>
<feature type="compositionally biased region" description="Gly residues" evidence="1">
    <location>
        <begin position="397"/>
        <end position="407"/>
    </location>
</feature>
<sequence length="407" mass="41633">MPAVRFDFLDRRSAERFAELLDETSGGRRHHTRGPADEQLAELVAIGSSLSTARPGARVDAEFRTGLRAMLVATAERDGIGRTASAVDEPATTAQPMAARAGRLGHGLLGHGGRIRARGAIVIGVAAGALAVSGISAASENASPGDALYGVKRSTERAQLAMAGSDVTRGQLSLDFARNRLAEAVAMPGNDTGFAGVLDDMDADTRKGVKLLTTSAVARKDIKPLATVDTFVNRQRQTLTPALSKMSSANQERAQTSISLLDSVSDRAESLRTRLGCDTVVPAGSDALGPKLKGCAAGDDSDSQSSRPSGTSGKQPATRPGGGADGAKADPKASDPAATPATTADVAVPGKRAQTSAPSLPPGGTPVQSTRPADETSQQQKQQEQPAPDEDDDVLGGLLGGIFGGGN</sequence>
<accession>A0ABS5YK50</accession>
<feature type="compositionally biased region" description="Polar residues" evidence="1">
    <location>
        <begin position="366"/>
        <end position="377"/>
    </location>
</feature>
<gene>
    <name evidence="3" type="ORF">KOI35_06035</name>
</gene>
<proteinExistence type="predicted"/>
<feature type="region of interest" description="Disordered" evidence="1">
    <location>
        <begin position="281"/>
        <end position="407"/>
    </location>
</feature>
<protein>
    <recommendedName>
        <fullName evidence="2">DUF5667 domain-containing protein</fullName>
    </recommendedName>
</protein>
<reference evidence="3 4" key="1">
    <citation type="submission" date="2021-06" db="EMBL/GenBank/DDBJ databases">
        <title>Actinoplanes lichenicola sp. nov., and Actinoplanes ovalisporus sp. nov., isolated from lichen in Thailand.</title>
        <authorList>
            <person name="Saeng-In P."/>
            <person name="Kanchanasin P."/>
            <person name="Yuki M."/>
            <person name="Kudo T."/>
            <person name="Ohkuma M."/>
            <person name="Phongsopitanun W."/>
            <person name="Tanasupawat S."/>
        </authorList>
    </citation>
    <scope>NUCLEOTIDE SEQUENCE [LARGE SCALE GENOMIC DNA]</scope>
    <source>
        <strain evidence="3 4">NBRC 110975</strain>
    </source>
</reference>
<evidence type="ECO:0000259" key="2">
    <source>
        <dbReference type="Pfam" id="PF18915"/>
    </source>
</evidence>
<feature type="compositionally biased region" description="Polar residues" evidence="1">
    <location>
        <begin position="303"/>
        <end position="315"/>
    </location>
</feature>
<name>A0ABS5YK50_9ACTN</name>
<feature type="domain" description="DUF5667" evidence="2">
    <location>
        <begin position="142"/>
        <end position="205"/>
    </location>
</feature>
<feature type="compositionally biased region" description="Low complexity" evidence="1">
    <location>
        <begin position="334"/>
        <end position="350"/>
    </location>
</feature>
<comment type="caution">
    <text evidence="3">The sequence shown here is derived from an EMBL/GenBank/DDBJ whole genome shotgun (WGS) entry which is preliminary data.</text>
</comment>
<evidence type="ECO:0000256" key="1">
    <source>
        <dbReference type="SAM" id="MobiDB-lite"/>
    </source>
</evidence>
<dbReference type="Proteomes" id="UP001519654">
    <property type="component" value="Unassembled WGS sequence"/>
</dbReference>
<evidence type="ECO:0000313" key="4">
    <source>
        <dbReference type="Proteomes" id="UP001519654"/>
    </source>
</evidence>
<organism evidence="3 4">
    <name type="scientific">Paractinoplanes bogorensis</name>
    <dbReference type="NCBI Taxonomy" id="1610840"/>
    <lineage>
        <taxon>Bacteria</taxon>
        <taxon>Bacillati</taxon>
        <taxon>Actinomycetota</taxon>
        <taxon>Actinomycetes</taxon>
        <taxon>Micromonosporales</taxon>
        <taxon>Micromonosporaceae</taxon>
        <taxon>Paractinoplanes</taxon>
    </lineage>
</organism>
<dbReference type="EMBL" id="JAHKKG010000002">
    <property type="protein sequence ID" value="MBU2663064.1"/>
    <property type="molecule type" value="Genomic_DNA"/>
</dbReference>